<dbReference type="CDD" id="cd02440">
    <property type="entry name" value="AdoMet_MTases"/>
    <property type="match status" value="1"/>
</dbReference>
<keyword evidence="3" id="KW-1185">Reference proteome</keyword>
<keyword evidence="2" id="KW-0489">Methyltransferase</keyword>
<dbReference type="GO" id="GO:0032259">
    <property type="term" value="P:methylation"/>
    <property type="evidence" value="ECO:0007669"/>
    <property type="project" value="UniProtKB-KW"/>
</dbReference>
<dbReference type="SUPFAM" id="SSF53335">
    <property type="entry name" value="S-adenosyl-L-methionine-dependent methyltransferases"/>
    <property type="match status" value="1"/>
</dbReference>
<dbReference type="RefSeq" id="WP_148377559.1">
    <property type="nucleotide sequence ID" value="NZ_VSIY01000005.1"/>
</dbReference>
<dbReference type="GO" id="GO:0008168">
    <property type="term" value="F:methyltransferase activity"/>
    <property type="evidence" value="ECO:0007669"/>
    <property type="project" value="UniProtKB-KW"/>
</dbReference>
<protein>
    <submittedName>
        <fullName evidence="2">Class I SAM-dependent methyltransferase</fullName>
    </submittedName>
</protein>
<accession>A0A5D0RJE4</accession>
<dbReference type="Gene3D" id="3.40.50.150">
    <property type="entry name" value="Vaccinia Virus protein VP39"/>
    <property type="match status" value="1"/>
</dbReference>
<comment type="caution">
    <text evidence="2">The sequence shown here is derived from an EMBL/GenBank/DDBJ whole genome shotgun (WGS) entry which is preliminary data.</text>
</comment>
<organism evidence="2 3">
    <name type="scientific">Maritimibacter fusiformis</name>
    <dbReference type="NCBI Taxonomy" id="2603819"/>
    <lineage>
        <taxon>Bacteria</taxon>
        <taxon>Pseudomonadati</taxon>
        <taxon>Pseudomonadota</taxon>
        <taxon>Alphaproteobacteria</taxon>
        <taxon>Rhodobacterales</taxon>
        <taxon>Roseobacteraceae</taxon>
        <taxon>Maritimibacter</taxon>
    </lineage>
</organism>
<dbReference type="EMBL" id="VSIY01000005">
    <property type="protein sequence ID" value="TYB81750.1"/>
    <property type="molecule type" value="Genomic_DNA"/>
</dbReference>
<dbReference type="AlphaFoldDB" id="A0A5D0RJE4"/>
<proteinExistence type="predicted"/>
<sequence length="275" mass="29802">MTAPSRPGPMKALGDLAFRVVDFIAYEFVYLVSPVRKNTFFNGGFMPLADDMVAVPELAGEETNVMAYHLVAATALAGTGLAPRRILDVGCGMGGGMLYMARLFPGAEVVGVDRSAAALRRGRKLLEGEPGMQLIRSAGPGLNFAPDSFDLVVGVESPTVYGAERFLTDAMKVTRPGGIISIKSGYGEGDHAEIKARLARVAGEVGLEMLLYEDVTPGCIDALNADIPRREEMLKRVPWPFSIYGRRWADMPGTKQYEEYTSGKRADYIAAFRKP</sequence>
<reference evidence="2 3" key="1">
    <citation type="submission" date="2019-08" db="EMBL/GenBank/DDBJ databases">
        <title>Identification of a novel species of the genus Boseongicola.</title>
        <authorList>
            <person name="Zhang X.-Q."/>
        </authorList>
    </citation>
    <scope>NUCLEOTIDE SEQUENCE [LARGE SCALE GENOMIC DNA]</scope>
    <source>
        <strain evidence="2 3">HY14</strain>
    </source>
</reference>
<feature type="domain" description="Methyltransferase" evidence="1">
    <location>
        <begin position="86"/>
        <end position="178"/>
    </location>
</feature>
<evidence type="ECO:0000259" key="1">
    <source>
        <dbReference type="Pfam" id="PF13649"/>
    </source>
</evidence>
<gene>
    <name evidence="2" type="ORF">FVF75_08570</name>
</gene>
<dbReference type="PANTHER" id="PTHR43591">
    <property type="entry name" value="METHYLTRANSFERASE"/>
    <property type="match status" value="1"/>
</dbReference>
<dbReference type="Pfam" id="PF13649">
    <property type="entry name" value="Methyltransf_25"/>
    <property type="match status" value="1"/>
</dbReference>
<name>A0A5D0RJE4_9RHOB</name>
<dbReference type="InterPro" id="IPR041698">
    <property type="entry name" value="Methyltransf_25"/>
</dbReference>
<dbReference type="Proteomes" id="UP000322080">
    <property type="component" value="Unassembled WGS sequence"/>
</dbReference>
<dbReference type="InterPro" id="IPR029063">
    <property type="entry name" value="SAM-dependent_MTases_sf"/>
</dbReference>
<evidence type="ECO:0000313" key="2">
    <source>
        <dbReference type="EMBL" id="TYB81750.1"/>
    </source>
</evidence>
<evidence type="ECO:0000313" key="3">
    <source>
        <dbReference type="Proteomes" id="UP000322080"/>
    </source>
</evidence>
<keyword evidence="2" id="KW-0808">Transferase</keyword>